<comment type="caution">
    <text evidence="9">The sequence shown here is derived from an EMBL/GenBank/DDBJ whole genome shotgun (WGS) entry which is preliminary data.</text>
</comment>
<evidence type="ECO:0000256" key="6">
    <source>
        <dbReference type="ARBA" id="ARBA00023136"/>
    </source>
</evidence>
<sequence>MIHTISLLLLRRSMQALLVALLVSTLSFFLMHHLSGDLAFRIAAGRYGYDMVTAAAADAVRIELGLDKPIWQGLLMHWQALLHLDLGNSYITSAPVIEEIRVQFGHTLVLALAALVLSVLIALPIGLLSGLHPGGWLDRITMGCSLALRALPPFLLGILLILLMSSQLGLTNAASASHEHGGLLLPALTLALSLAAVSSRVARDAMAAVRGSAYFQFARSKGLTDLQALLRHGIRNAAVPVIAYLGVQLIFLMEGVIVIESLFAWPGIGHALAHAVFGRDIPMIQGTAIVMGLLFVLCNTLVDMACMLADPRQRYLAKHKVAA</sequence>
<keyword evidence="2 7" id="KW-0813">Transport</keyword>
<gene>
    <name evidence="9" type="ORF">ACIKP9_11835</name>
</gene>
<dbReference type="Pfam" id="PF00528">
    <property type="entry name" value="BPD_transp_1"/>
    <property type="match status" value="1"/>
</dbReference>
<dbReference type="InterPro" id="IPR035906">
    <property type="entry name" value="MetI-like_sf"/>
</dbReference>
<organism evidence="9 10">
    <name type="scientific">Methylobacillus methanolivorans</name>
    <dbReference type="NCBI Taxonomy" id="1848927"/>
    <lineage>
        <taxon>Bacteria</taxon>
        <taxon>Pseudomonadati</taxon>
        <taxon>Pseudomonadota</taxon>
        <taxon>Betaproteobacteria</taxon>
        <taxon>Nitrosomonadales</taxon>
        <taxon>Methylophilaceae</taxon>
        <taxon>Methylobacillus</taxon>
    </lineage>
</organism>
<dbReference type="InterPro" id="IPR045621">
    <property type="entry name" value="BPD_transp_1_N"/>
</dbReference>
<dbReference type="PROSITE" id="PS50928">
    <property type="entry name" value="ABC_TM1"/>
    <property type="match status" value="1"/>
</dbReference>
<dbReference type="Gene3D" id="1.10.3720.10">
    <property type="entry name" value="MetI-like"/>
    <property type="match status" value="1"/>
</dbReference>
<dbReference type="PANTHER" id="PTHR43163:SF6">
    <property type="entry name" value="DIPEPTIDE TRANSPORT SYSTEM PERMEASE PROTEIN DPPB-RELATED"/>
    <property type="match status" value="1"/>
</dbReference>
<evidence type="ECO:0000256" key="1">
    <source>
        <dbReference type="ARBA" id="ARBA00004651"/>
    </source>
</evidence>
<feature type="transmembrane region" description="Helical" evidence="7">
    <location>
        <begin position="108"/>
        <end position="128"/>
    </location>
</feature>
<evidence type="ECO:0000256" key="4">
    <source>
        <dbReference type="ARBA" id="ARBA00022692"/>
    </source>
</evidence>
<keyword evidence="5 7" id="KW-1133">Transmembrane helix</keyword>
<feature type="domain" description="ABC transmembrane type-1" evidence="8">
    <location>
        <begin position="104"/>
        <end position="302"/>
    </location>
</feature>
<feature type="transmembrane region" description="Helical" evidence="7">
    <location>
        <begin position="140"/>
        <end position="163"/>
    </location>
</feature>
<dbReference type="Pfam" id="PF19300">
    <property type="entry name" value="BPD_transp_1_N"/>
    <property type="match status" value="1"/>
</dbReference>
<protein>
    <submittedName>
        <fullName evidence="9">ABC transporter permease</fullName>
    </submittedName>
</protein>
<keyword evidence="10" id="KW-1185">Reference proteome</keyword>
<reference evidence="9 10" key="1">
    <citation type="submission" date="2024-11" db="EMBL/GenBank/DDBJ databases">
        <authorList>
            <person name="Kaparullina E.N."/>
            <person name="Delegan Y.A."/>
            <person name="Doronina N.V."/>
        </authorList>
    </citation>
    <scope>NUCLEOTIDE SEQUENCE [LARGE SCALE GENOMIC DNA]</scope>
    <source>
        <strain evidence="9 10">7sh_L</strain>
    </source>
</reference>
<keyword evidence="3" id="KW-1003">Cell membrane</keyword>
<evidence type="ECO:0000256" key="3">
    <source>
        <dbReference type="ARBA" id="ARBA00022475"/>
    </source>
</evidence>
<name>A0ABW8GNI8_9PROT</name>
<accession>A0ABW8GNI8</accession>
<dbReference type="PANTHER" id="PTHR43163">
    <property type="entry name" value="DIPEPTIDE TRANSPORT SYSTEM PERMEASE PROTEIN DPPB-RELATED"/>
    <property type="match status" value="1"/>
</dbReference>
<evidence type="ECO:0000313" key="10">
    <source>
        <dbReference type="Proteomes" id="UP001617669"/>
    </source>
</evidence>
<dbReference type="CDD" id="cd06261">
    <property type="entry name" value="TM_PBP2"/>
    <property type="match status" value="1"/>
</dbReference>
<dbReference type="RefSeq" id="WP_400883100.1">
    <property type="nucleotide sequence ID" value="NZ_JBIWXY010000002.1"/>
</dbReference>
<keyword evidence="6 7" id="KW-0472">Membrane</keyword>
<comment type="subcellular location">
    <subcellularLocation>
        <location evidence="1 7">Cell membrane</location>
        <topology evidence="1 7">Multi-pass membrane protein</topology>
    </subcellularLocation>
</comment>
<feature type="transmembrane region" description="Helical" evidence="7">
    <location>
        <begin position="241"/>
        <end position="268"/>
    </location>
</feature>
<dbReference type="InterPro" id="IPR000515">
    <property type="entry name" value="MetI-like"/>
</dbReference>
<evidence type="ECO:0000256" key="2">
    <source>
        <dbReference type="ARBA" id="ARBA00022448"/>
    </source>
</evidence>
<dbReference type="SUPFAM" id="SSF161098">
    <property type="entry name" value="MetI-like"/>
    <property type="match status" value="1"/>
</dbReference>
<feature type="transmembrane region" description="Helical" evidence="7">
    <location>
        <begin position="183"/>
        <end position="202"/>
    </location>
</feature>
<evidence type="ECO:0000313" key="9">
    <source>
        <dbReference type="EMBL" id="MFJ5446923.1"/>
    </source>
</evidence>
<feature type="transmembrane region" description="Helical" evidence="7">
    <location>
        <begin position="288"/>
        <end position="309"/>
    </location>
</feature>
<keyword evidence="4 7" id="KW-0812">Transmembrane</keyword>
<proteinExistence type="inferred from homology"/>
<evidence type="ECO:0000259" key="8">
    <source>
        <dbReference type="PROSITE" id="PS50928"/>
    </source>
</evidence>
<evidence type="ECO:0000256" key="7">
    <source>
        <dbReference type="RuleBase" id="RU363032"/>
    </source>
</evidence>
<dbReference type="Proteomes" id="UP001617669">
    <property type="component" value="Unassembled WGS sequence"/>
</dbReference>
<comment type="similarity">
    <text evidence="7">Belongs to the binding-protein-dependent transport system permease family.</text>
</comment>
<evidence type="ECO:0000256" key="5">
    <source>
        <dbReference type="ARBA" id="ARBA00022989"/>
    </source>
</evidence>
<dbReference type="EMBL" id="JBIWXY010000002">
    <property type="protein sequence ID" value="MFJ5446923.1"/>
    <property type="molecule type" value="Genomic_DNA"/>
</dbReference>